<evidence type="ECO:0000256" key="1">
    <source>
        <dbReference type="SAM" id="MobiDB-lite"/>
    </source>
</evidence>
<evidence type="ECO:0000313" key="3">
    <source>
        <dbReference type="EMBL" id="MFD2112473.1"/>
    </source>
</evidence>
<feature type="transmembrane region" description="Helical" evidence="2">
    <location>
        <begin position="374"/>
        <end position="397"/>
    </location>
</feature>
<feature type="region of interest" description="Disordered" evidence="1">
    <location>
        <begin position="153"/>
        <end position="195"/>
    </location>
</feature>
<name>A0ABW4Y8Z3_9GAMM</name>
<feature type="transmembrane region" description="Helical" evidence="2">
    <location>
        <begin position="219"/>
        <end position="236"/>
    </location>
</feature>
<organism evidence="3 4">
    <name type="scientific">Thiorhodococcus fuscus</name>
    <dbReference type="NCBI Taxonomy" id="527200"/>
    <lineage>
        <taxon>Bacteria</taxon>
        <taxon>Pseudomonadati</taxon>
        <taxon>Pseudomonadota</taxon>
        <taxon>Gammaproteobacteria</taxon>
        <taxon>Chromatiales</taxon>
        <taxon>Chromatiaceae</taxon>
        <taxon>Thiorhodococcus</taxon>
    </lineage>
</organism>
<keyword evidence="4" id="KW-1185">Reference proteome</keyword>
<feature type="transmembrane region" description="Helical" evidence="2">
    <location>
        <begin position="284"/>
        <end position="317"/>
    </location>
</feature>
<dbReference type="InterPro" id="IPR047798">
    <property type="entry name" value="BPSS1780-like"/>
</dbReference>
<comment type="caution">
    <text evidence="3">The sequence shown here is derived from an EMBL/GenBank/DDBJ whole genome shotgun (WGS) entry which is preliminary data.</text>
</comment>
<gene>
    <name evidence="3" type="ORF">ACFSJC_11535</name>
</gene>
<keyword evidence="2" id="KW-0812">Transmembrane</keyword>
<evidence type="ECO:0000256" key="2">
    <source>
        <dbReference type="SAM" id="Phobius"/>
    </source>
</evidence>
<protein>
    <submittedName>
        <fullName evidence="3">BPSS1780 family membrane protein</fullName>
    </submittedName>
</protein>
<dbReference type="Proteomes" id="UP001597337">
    <property type="component" value="Unassembled WGS sequence"/>
</dbReference>
<keyword evidence="2" id="KW-0472">Membrane</keyword>
<reference evidence="4" key="1">
    <citation type="journal article" date="2019" name="Int. J. Syst. Evol. Microbiol.">
        <title>The Global Catalogue of Microorganisms (GCM) 10K type strain sequencing project: providing services to taxonomists for standard genome sequencing and annotation.</title>
        <authorList>
            <consortium name="The Broad Institute Genomics Platform"/>
            <consortium name="The Broad Institute Genome Sequencing Center for Infectious Disease"/>
            <person name="Wu L."/>
            <person name="Ma J."/>
        </authorList>
    </citation>
    <scope>NUCLEOTIDE SEQUENCE [LARGE SCALE GENOMIC DNA]</scope>
    <source>
        <strain evidence="4">KACC 12597</strain>
    </source>
</reference>
<feature type="region of interest" description="Disordered" evidence="1">
    <location>
        <begin position="93"/>
        <end position="122"/>
    </location>
</feature>
<proteinExistence type="predicted"/>
<feature type="transmembrane region" description="Helical" evidence="2">
    <location>
        <begin position="337"/>
        <end position="362"/>
    </location>
</feature>
<keyword evidence="2" id="KW-1133">Transmembrane helix</keyword>
<sequence>MEAQYRILFSGKLMPGQDLNDVAARLAKKFRMQEKTARELVLKGGGRVLKHNVNASVAERYRAALTAAGLVITIEPQETDEETEVESLLRPYSMPSTVTAPPPSLAKTSSTPKAREPAEGWSRCPKCGEPEVSDLTGVCQACGVVAERYRANHGMEPPEPPERPASVENPYAPPRADLTPPPLDDSGDALQPPQSISAGRGWGWILSGWDLFKDQPGPWIGAVLLFYLIMILLNLVPVVGGLATTILGPMFTAGLMMGAHAQFKGEGFSLNHLFAGISRKPGPLALVGLVYLGAALAIALIMAGLVIVMLGASGALINSASGGPGGLDVLSLSSIALPVLVALLVGIPLGMAMFFAPVLVGLNDVPVLRAFKLSFFACLKNILPFLVFGLIAMVMIFMAMLPFMLGLLVAMPILTIAVYFSYRDIFYR</sequence>
<accession>A0ABW4Y8Z3</accession>
<dbReference type="RefSeq" id="WP_386026789.1">
    <property type="nucleotide sequence ID" value="NZ_JBHUHX010000027.1"/>
</dbReference>
<dbReference type="EMBL" id="JBHUHX010000027">
    <property type="protein sequence ID" value="MFD2112473.1"/>
    <property type="molecule type" value="Genomic_DNA"/>
</dbReference>
<evidence type="ECO:0000313" key="4">
    <source>
        <dbReference type="Proteomes" id="UP001597337"/>
    </source>
</evidence>
<dbReference type="NCBIfam" id="NF041043">
    <property type="entry name" value="BPSS1780_fam"/>
    <property type="match status" value="1"/>
</dbReference>
<feature type="transmembrane region" description="Helical" evidence="2">
    <location>
        <begin position="403"/>
        <end position="422"/>
    </location>
</feature>